<evidence type="ECO:0008006" key="5">
    <source>
        <dbReference type="Google" id="ProtNLM"/>
    </source>
</evidence>
<feature type="transmembrane region" description="Helical" evidence="2">
    <location>
        <begin position="291"/>
        <end position="316"/>
    </location>
</feature>
<proteinExistence type="inferred from homology"/>
<keyword evidence="2" id="KW-0472">Membrane</keyword>
<organism evidence="3 4">
    <name type="scientific">Penicillium polonicum</name>
    <dbReference type="NCBI Taxonomy" id="60169"/>
    <lineage>
        <taxon>Eukaryota</taxon>
        <taxon>Fungi</taxon>
        <taxon>Dikarya</taxon>
        <taxon>Ascomycota</taxon>
        <taxon>Pezizomycotina</taxon>
        <taxon>Eurotiomycetes</taxon>
        <taxon>Eurotiomycetidae</taxon>
        <taxon>Eurotiales</taxon>
        <taxon>Aspergillaceae</taxon>
        <taxon>Penicillium</taxon>
    </lineage>
</organism>
<accession>A0A1V6P6E9</accession>
<dbReference type="EMBL" id="MDYM01000001">
    <property type="protein sequence ID" value="OQD72312.1"/>
    <property type="molecule type" value="Genomic_DNA"/>
</dbReference>
<dbReference type="STRING" id="60169.A0A1V6P6E9"/>
<feature type="transmembrane region" description="Helical" evidence="2">
    <location>
        <begin position="39"/>
        <end position="58"/>
    </location>
</feature>
<dbReference type="GO" id="GO:0016020">
    <property type="term" value="C:membrane"/>
    <property type="evidence" value="ECO:0007669"/>
    <property type="project" value="InterPro"/>
</dbReference>
<dbReference type="AlphaFoldDB" id="A0A1V6P6E9"/>
<keyword evidence="2" id="KW-1133">Transmembrane helix</keyword>
<protein>
    <recommendedName>
        <fullName evidence="5">MATE efflux family protein</fullName>
    </recommendedName>
</protein>
<evidence type="ECO:0000256" key="1">
    <source>
        <dbReference type="ARBA" id="ARBA00010199"/>
    </source>
</evidence>
<dbReference type="GO" id="GO:0015297">
    <property type="term" value="F:antiporter activity"/>
    <property type="evidence" value="ECO:0007669"/>
    <property type="project" value="InterPro"/>
</dbReference>
<feature type="transmembrane region" description="Helical" evidence="2">
    <location>
        <begin position="211"/>
        <end position="233"/>
    </location>
</feature>
<feature type="transmembrane region" description="Helical" evidence="2">
    <location>
        <begin position="328"/>
        <end position="351"/>
    </location>
</feature>
<comment type="similarity">
    <text evidence="1">Belongs to the multi antimicrobial extrusion (MATE) (TC 2.A.66.1) family.</text>
</comment>
<keyword evidence="2" id="KW-0812">Transmembrane</keyword>
<dbReference type="PANTHER" id="PTHR11206">
    <property type="entry name" value="MULTIDRUG RESISTANCE PROTEIN"/>
    <property type="match status" value="1"/>
</dbReference>
<evidence type="ECO:0000313" key="3">
    <source>
        <dbReference type="EMBL" id="OQD72312.1"/>
    </source>
</evidence>
<feature type="transmembrane region" description="Helical" evidence="2">
    <location>
        <begin position="106"/>
        <end position="129"/>
    </location>
</feature>
<sequence>MAHENTPLVIGPQWEPDGELLIPSLAGEMTILLKSSVRLVLVSYLQYSLPFTGLLFVGRLGIDELGAVSLGSSITCITAYGLYQGLCSGMDTLCPLAYGSGRPDLAAVYLKLTLILLTIITIPVAVGWWHSQHILQTMVSPNIALLISKYLRISLLGLPGHAGFEIGKRFLQAQGIINAPIYLLCCTVPVNAALHWWLIHRQQRGFISAPISAALSNTALGAGLFAYMTYFRIGRTELRSPSVIHAGAHWWKLLRLALPGSITVLAEYLTFELLTVGAGKIDDISLAAQSLLNATVAVALQLSFAVGTSVTLRVATLMGQKRPECTKLHVRVAFATTTVVGLLNMVLLMTLRFWVSRQLSTSVAVQTLVVRTMPICAIMQIFYATAEWSNGVLKGLQMQQTAGILSLICHYTVRLSLGRSTSYLIV</sequence>
<dbReference type="Proteomes" id="UP000191408">
    <property type="component" value="Unassembled WGS sequence"/>
</dbReference>
<gene>
    <name evidence="3" type="ORF">PENPOL_c001G03757</name>
</gene>
<reference evidence="4" key="1">
    <citation type="journal article" date="2017" name="Nat. Microbiol.">
        <title>Global analysis of biosynthetic gene clusters reveals vast potential of secondary metabolite production in Penicillium species.</title>
        <authorList>
            <person name="Nielsen J.C."/>
            <person name="Grijseels S."/>
            <person name="Prigent S."/>
            <person name="Ji B."/>
            <person name="Dainat J."/>
            <person name="Nielsen K.F."/>
            <person name="Frisvad J.C."/>
            <person name="Workman M."/>
            <person name="Nielsen J."/>
        </authorList>
    </citation>
    <scope>NUCLEOTIDE SEQUENCE [LARGE SCALE GENOMIC DNA]</scope>
    <source>
        <strain evidence="4">IBT 4502</strain>
    </source>
</reference>
<dbReference type="Pfam" id="PF01554">
    <property type="entry name" value="MatE"/>
    <property type="match status" value="2"/>
</dbReference>
<dbReference type="GO" id="GO:0042910">
    <property type="term" value="F:xenobiotic transmembrane transporter activity"/>
    <property type="evidence" value="ECO:0007669"/>
    <property type="project" value="InterPro"/>
</dbReference>
<dbReference type="OrthoDB" id="4526061at2759"/>
<evidence type="ECO:0000256" key="2">
    <source>
        <dbReference type="SAM" id="Phobius"/>
    </source>
</evidence>
<comment type="caution">
    <text evidence="3">The sequence shown here is derived from an EMBL/GenBank/DDBJ whole genome shotgun (WGS) entry which is preliminary data.</text>
</comment>
<feature type="transmembrane region" description="Helical" evidence="2">
    <location>
        <begin position="65"/>
        <end position="86"/>
    </location>
</feature>
<name>A0A1V6P6E9_PENPO</name>
<dbReference type="InterPro" id="IPR002528">
    <property type="entry name" value="MATE_fam"/>
</dbReference>
<keyword evidence="4" id="KW-1185">Reference proteome</keyword>
<feature type="transmembrane region" description="Helical" evidence="2">
    <location>
        <begin position="363"/>
        <end position="384"/>
    </location>
</feature>
<evidence type="ECO:0000313" key="4">
    <source>
        <dbReference type="Proteomes" id="UP000191408"/>
    </source>
</evidence>
<feature type="transmembrane region" description="Helical" evidence="2">
    <location>
        <begin position="179"/>
        <end position="199"/>
    </location>
</feature>